<dbReference type="EMBL" id="CAKLPX010000003">
    <property type="protein sequence ID" value="CAH0992311.1"/>
    <property type="molecule type" value="Genomic_DNA"/>
</dbReference>
<evidence type="ECO:0000256" key="5">
    <source>
        <dbReference type="RuleBase" id="RU362028"/>
    </source>
</evidence>
<evidence type="ECO:0000256" key="3">
    <source>
        <dbReference type="ARBA" id="ARBA00036882"/>
    </source>
</evidence>
<evidence type="ECO:0000256" key="4">
    <source>
        <dbReference type="PROSITE-ProRule" id="PRU00182"/>
    </source>
</evidence>
<dbReference type="Pfam" id="PF00849">
    <property type="entry name" value="PseudoU_synth_2"/>
    <property type="match status" value="1"/>
</dbReference>
<evidence type="ECO:0000313" key="7">
    <source>
        <dbReference type="EMBL" id="CAH0992311.1"/>
    </source>
</evidence>
<dbReference type="CDD" id="cd02869">
    <property type="entry name" value="PseudoU_synth_RluA_like"/>
    <property type="match status" value="1"/>
</dbReference>
<dbReference type="SUPFAM" id="SSF55120">
    <property type="entry name" value="Pseudouridine synthase"/>
    <property type="match status" value="1"/>
</dbReference>
<dbReference type="PROSITE" id="PS01129">
    <property type="entry name" value="PSI_RLU"/>
    <property type="match status" value="1"/>
</dbReference>
<dbReference type="Gene3D" id="3.30.2350.10">
    <property type="entry name" value="Pseudouridine synthase"/>
    <property type="match status" value="1"/>
</dbReference>
<keyword evidence="2 5" id="KW-0413">Isomerase</keyword>
<accession>A0ABN8EIW2</accession>
<dbReference type="GO" id="GO:0160140">
    <property type="term" value="F:23S rRNA pseudouridine(1911/1915/1917) synthase activity"/>
    <property type="evidence" value="ECO:0007669"/>
    <property type="project" value="UniProtKB-EC"/>
</dbReference>
<name>A0ABN8EIW2_9GAMM</name>
<dbReference type="RefSeq" id="WP_237445005.1">
    <property type="nucleotide sequence ID" value="NZ_CAKLPX010000003.1"/>
</dbReference>
<evidence type="ECO:0000259" key="6">
    <source>
        <dbReference type="Pfam" id="PF00849"/>
    </source>
</evidence>
<comment type="catalytic activity">
    <reaction evidence="3">
        <text>uridine(1911/1915/1917) in 23S rRNA = pseudouridine(1911/1915/1917) in 23S rRNA</text>
        <dbReference type="Rhea" id="RHEA:42524"/>
        <dbReference type="Rhea" id="RHEA-COMP:10097"/>
        <dbReference type="Rhea" id="RHEA-COMP:10098"/>
        <dbReference type="ChEBI" id="CHEBI:65314"/>
        <dbReference type="ChEBI" id="CHEBI:65315"/>
        <dbReference type="EC" id="5.4.99.23"/>
    </reaction>
</comment>
<dbReference type="Gene3D" id="3.10.290.10">
    <property type="entry name" value="RNA-binding S4 domain"/>
    <property type="match status" value="1"/>
</dbReference>
<dbReference type="EC" id="5.4.99.-" evidence="5"/>
<dbReference type="NCBIfam" id="TIGR00005">
    <property type="entry name" value="rluA_subfam"/>
    <property type="match status" value="1"/>
</dbReference>
<protein>
    <recommendedName>
        <fullName evidence="5">Pseudouridine synthase</fullName>
        <ecNumber evidence="5">5.4.99.-</ecNumber>
    </recommendedName>
</protein>
<dbReference type="InterPro" id="IPR006225">
    <property type="entry name" value="PsdUridine_synth_RluC/D"/>
</dbReference>
<dbReference type="InterPro" id="IPR036986">
    <property type="entry name" value="S4_RNA-bd_sf"/>
</dbReference>
<comment type="caution">
    <text evidence="7">The sequence shown here is derived from an EMBL/GenBank/DDBJ whole genome shotgun (WGS) entry which is preliminary data.</text>
</comment>
<dbReference type="InterPro" id="IPR050188">
    <property type="entry name" value="RluA_PseudoU_synthase"/>
</dbReference>
<keyword evidence="8" id="KW-1185">Reference proteome</keyword>
<evidence type="ECO:0000256" key="2">
    <source>
        <dbReference type="ARBA" id="ARBA00023235"/>
    </source>
</evidence>
<dbReference type="InterPro" id="IPR006145">
    <property type="entry name" value="PsdUridine_synth_RsuA/RluA"/>
</dbReference>
<keyword evidence="4" id="KW-0694">RNA-binding</keyword>
<dbReference type="NCBIfam" id="NF008385">
    <property type="entry name" value="PRK11180.1"/>
    <property type="match status" value="1"/>
</dbReference>
<gene>
    <name evidence="7" type="primary">rluD</name>
    <name evidence="7" type="ORF">SIN8267_02430</name>
</gene>
<feature type="domain" description="Pseudouridine synthase RsuA/RluA-like" evidence="6">
    <location>
        <begin position="92"/>
        <end position="242"/>
    </location>
</feature>
<dbReference type="InterPro" id="IPR020103">
    <property type="entry name" value="PsdUridine_synth_cat_dom_sf"/>
</dbReference>
<dbReference type="PROSITE" id="PS50889">
    <property type="entry name" value="S4"/>
    <property type="match status" value="1"/>
</dbReference>
<proteinExistence type="inferred from homology"/>
<comment type="similarity">
    <text evidence="1 5">Belongs to the pseudouridine synthase RluA family.</text>
</comment>
<dbReference type="PANTHER" id="PTHR21600:SF44">
    <property type="entry name" value="RIBOSOMAL LARGE SUBUNIT PSEUDOURIDINE SYNTHASE D"/>
    <property type="match status" value="1"/>
</dbReference>
<evidence type="ECO:0000313" key="8">
    <source>
        <dbReference type="Proteomes" id="UP000838100"/>
    </source>
</evidence>
<comment type="catalytic activity">
    <reaction evidence="5">
        <text>a uridine in RNA = a pseudouridine in RNA</text>
        <dbReference type="Rhea" id="RHEA:48348"/>
        <dbReference type="Rhea" id="RHEA-COMP:12068"/>
        <dbReference type="Rhea" id="RHEA-COMP:12069"/>
        <dbReference type="ChEBI" id="CHEBI:65314"/>
        <dbReference type="ChEBI" id="CHEBI:65315"/>
    </reaction>
</comment>
<dbReference type="CDD" id="cd00165">
    <property type="entry name" value="S4"/>
    <property type="match status" value="1"/>
</dbReference>
<comment type="function">
    <text evidence="5">Responsible for synthesis of pseudouridine from uracil.</text>
</comment>
<dbReference type="Proteomes" id="UP000838100">
    <property type="component" value="Unassembled WGS sequence"/>
</dbReference>
<reference evidence="7" key="1">
    <citation type="submission" date="2021-12" db="EMBL/GenBank/DDBJ databases">
        <authorList>
            <person name="Rodrigo-Torres L."/>
            <person name="Arahal R. D."/>
            <person name="Lucena T."/>
        </authorList>
    </citation>
    <scope>NUCLEOTIDE SEQUENCE</scope>
    <source>
        <strain evidence="7">CECT 8267</strain>
    </source>
</reference>
<dbReference type="InterPro" id="IPR006224">
    <property type="entry name" value="PsdUridine_synth_RluA-like_CS"/>
</dbReference>
<organism evidence="7 8">
    <name type="scientific">Sinobacterium norvegicum</name>
    <dbReference type="NCBI Taxonomy" id="1641715"/>
    <lineage>
        <taxon>Bacteria</taxon>
        <taxon>Pseudomonadati</taxon>
        <taxon>Pseudomonadota</taxon>
        <taxon>Gammaproteobacteria</taxon>
        <taxon>Cellvibrionales</taxon>
        <taxon>Spongiibacteraceae</taxon>
        <taxon>Sinobacterium</taxon>
    </lineage>
</organism>
<evidence type="ECO:0000256" key="1">
    <source>
        <dbReference type="ARBA" id="ARBA00010876"/>
    </source>
</evidence>
<sequence length="323" mass="36165">MAEKITLHALVPLELTGKRCDQVAHELFPEYSRSRLQTWIKSGELTVDGNTFRAKDKVYADMALSVATVVADEEEWIAEDIPLDIVHEDDEVIVINKPIGLVVHPAAGHANGTLLNALLNHCPDLASVPRAGIVHRLDKDTSGLMVVAKTLSAHTDLVNQLQERSVSRTYQAVTTGSMTGGGTIETMMDRHPRDRKKMAVALVGGKEAITHYRLMERFSDFTHIKVNLETGRTHQIRVHMAHIRKPLVGDQVYRGRLQLPKGATPSLIEVLRNFKRQALHAYQLELWHPGTGERVTWQAEPPQDFLDLVAALRVDKKERESLL</sequence>
<dbReference type="PANTHER" id="PTHR21600">
    <property type="entry name" value="MITOCHONDRIAL RNA PSEUDOURIDINE SYNTHASE"/>
    <property type="match status" value="1"/>
</dbReference>